<organism evidence="2 3">
    <name type="scientific">BD1-7 clade bacterium</name>
    <dbReference type="NCBI Taxonomy" id="2029982"/>
    <lineage>
        <taxon>Bacteria</taxon>
        <taxon>Pseudomonadati</taxon>
        <taxon>Pseudomonadota</taxon>
        <taxon>Gammaproteobacteria</taxon>
        <taxon>Cellvibrionales</taxon>
        <taxon>Spongiibacteraceae</taxon>
        <taxon>BD1-7 clade</taxon>
    </lineage>
</organism>
<gene>
    <name evidence="2" type="ORF">OPDIPICF_04719</name>
</gene>
<protein>
    <submittedName>
        <fullName evidence="2">Uncharacterized protein</fullName>
    </submittedName>
</protein>
<sequence>MVELLIFLLILLAIFGVVVAIPYSIVFLSATEKDDNHIFNVFMDVSGRRGFRLSTSLFLFVPIGIVNMPRVGESEHTTILLLTLFWIYCLYNHLTLYRNKLVLDKNIKILIFGCFFVSTIASLGEFMSLISHSNLVITICGFVLGFFVILKNAVLRQEAERKDA</sequence>
<dbReference type="AlphaFoldDB" id="A0A5S9Q6A5"/>
<proteinExistence type="predicted"/>
<keyword evidence="1" id="KW-0812">Transmembrane</keyword>
<evidence type="ECO:0000313" key="2">
    <source>
        <dbReference type="EMBL" id="CAA0113367.1"/>
    </source>
</evidence>
<dbReference type="Proteomes" id="UP000441399">
    <property type="component" value="Unassembled WGS sequence"/>
</dbReference>
<keyword evidence="1" id="KW-0472">Membrane</keyword>
<feature type="transmembrane region" description="Helical" evidence="1">
    <location>
        <begin position="6"/>
        <end position="29"/>
    </location>
</feature>
<keyword evidence="1" id="KW-1133">Transmembrane helix</keyword>
<accession>A0A5S9Q6A5</accession>
<keyword evidence="3" id="KW-1185">Reference proteome</keyword>
<feature type="transmembrane region" description="Helical" evidence="1">
    <location>
        <begin position="109"/>
        <end position="129"/>
    </location>
</feature>
<feature type="transmembrane region" description="Helical" evidence="1">
    <location>
        <begin position="135"/>
        <end position="154"/>
    </location>
</feature>
<feature type="transmembrane region" description="Helical" evidence="1">
    <location>
        <begin position="50"/>
        <end position="67"/>
    </location>
</feature>
<reference evidence="2 3" key="1">
    <citation type="submission" date="2019-11" db="EMBL/GenBank/DDBJ databases">
        <authorList>
            <person name="Holert J."/>
        </authorList>
    </citation>
    <scope>NUCLEOTIDE SEQUENCE [LARGE SCALE GENOMIC DNA]</scope>
    <source>
        <strain evidence="2">SB11_3</strain>
    </source>
</reference>
<evidence type="ECO:0000256" key="1">
    <source>
        <dbReference type="SAM" id="Phobius"/>
    </source>
</evidence>
<name>A0A5S9Q6A5_9GAMM</name>
<feature type="transmembrane region" description="Helical" evidence="1">
    <location>
        <begin position="79"/>
        <end position="97"/>
    </location>
</feature>
<dbReference type="EMBL" id="CACSIO010000016">
    <property type="protein sequence ID" value="CAA0113367.1"/>
    <property type="molecule type" value="Genomic_DNA"/>
</dbReference>
<evidence type="ECO:0000313" key="3">
    <source>
        <dbReference type="Proteomes" id="UP000441399"/>
    </source>
</evidence>